<dbReference type="EMBL" id="BPLQ01006280">
    <property type="protein sequence ID" value="GIY21283.1"/>
    <property type="molecule type" value="Genomic_DNA"/>
</dbReference>
<dbReference type="InterPro" id="IPR051061">
    <property type="entry name" value="Zinc_finger_trans_reg"/>
</dbReference>
<dbReference type="Pfam" id="PF00096">
    <property type="entry name" value="zf-C2H2"/>
    <property type="match status" value="6"/>
</dbReference>
<dbReference type="Proteomes" id="UP001054837">
    <property type="component" value="Unassembled WGS sequence"/>
</dbReference>
<accession>A0AAV4RH85</accession>
<feature type="domain" description="C2H2-type" evidence="6">
    <location>
        <begin position="270"/>
        <end position="299"/>
    </location>
</feature>
<evidence type="ECO:0000256" key="1">
    <source>
        <dbReference type="ARBA" id="ARBA00022723"/>
    </source>
</evidence>
<evidence type="ECO:0000313" key="7">
    <source>
        <dbReference type="EMBL" id="GIY21283.1"/>
    </source>
</evidence>
<keyword evidence="4" id="KW-0862">Zinc</keyword>
<evidence type="ECO:0000313" key="8">
    <source>
        <dbReference type="Proteomes" id="UP001054837"/>
    </source>
</evidence>
<sequence>MDLDDSDDNIFSKSDYNTIPIDFDQLVESPENLSDIYSNQGRLKNKEFDNSLGYYDSLQSQEDLLENIANHDNTGYIQHTITRDEIRMQIRHDDMPENLSHATLTVESHNKKTNEKEFKKFFCDYEGCERTYSTAGNLKTHQKRHKGEYTFICTENGCGKTFLSSYSLKIHLRVHTKEKPYGCDVNGCEKAFNTRYRLTAHQRIHNGNTFNCSEPKCNKYFITLSDLRKHLRIHTGEKPYRCKEDGCDKAFVGSHHLKKHMQTHSGEKLFVCPDTNCGKSFYTQSNLKTHMSTHTKEIQMAVINEQNPQSLMSENDNVDNTSVTLNNSLINLPCSVVTFNTMPDGSVIAHAIIRLGNVNGTPLETETSATASIPISSYKSTQTGDLDPEAIINPLNSQPITISLGNNELTSVLSTTPIITGSQSLASENVPAEATMFSTPIITASQSLASENVPVEATIFSTTPIITASQSLASENVPAEATTAVAVQDIISASAQLAEICKCGPNKCEPHGKCCMGCPGMEGHYCRDGVNEDVESSNSSVNTTAVAAYTLTAAETPGSSIYDEDNLIYLADASCQTEEGPCPGECTVSLDKETLSLYKDFQHSNGSCCVHS</sequence>
<dbReference type="PROSITE" id="PS50157">
    <property type="entry name" value="ZINC_FINGER_C2H2_2"/>
    <property type="match status" value="6"/>
</dbReference>
<evidence type="ECO:0000256" key="3">
    <source>
        <dbReference type="ARBA" id="ARBA00022771"/>
    </source>
</evidence>
<feature type="domain" description="C2H2-type" evidence="6">
    <location>
        <begin position="151"/>
        <end position="180"/>
    </location>
</feature>
<feature type="domain" description="C2H2-type" evidence="6">
    <location>
        <begin position="181"/>
        <end position="210"/>
    </location>
</feature>
<proteinExistence type="predicted"/>
<keyword evidence="2" id="KW-0677">Repeat</keyword>
<reference evidence="7 8" key="1">
    <citation type="submission" date="2021-06" db="EMBL/GenBank/DDBJ databases">
        <title>Caerostris darwini draft genome.</title>
        <authorList>
            <person name="Kono N."/>
            <person name="Arakawa K."/>
        </authorList>
    </citation>
    <scope>NUCLEOTIDE SEQUENCE [LARGE SCALE GENOMIC DNA]</scope>
</reference>
<dbReference type="PROSITE" id="PS00028">
    <property type="entry name" value="ZINC_FINGER_C2H2_1"/>
    <property type="match status" value="6"/>
</dbReference>
<dbReference type="InterPro" id="IPR036236">
    <property type="entry name" value="Znf_C2H2_sf"/>
</dbReference>
<gene>
    <name evidence="7" type="primary">Mtf1</name>
    <name evidence="7" type="ORF">CDAR_164781</name>
</gene>
<dbReference type="GO" id="GO:0005634">
    <property type="term" value="C:nucleus"/>
    <property type="evidence" value="ECO:0007669"/>
    <property type="project" value="TreeGrafter"/>
</dbReference>
<feature type="domain" description="C2H2-type" evidence="6">
    <location>
        <begin position="121"/>
        <end position="150"/>
    </location>
</feature>
<dbReference type="AlphaFoldDB" id="A0AAV4RH85"/>
<evidence type="ECO:0000259" key="6">
    <source>
        <dbReference type="PROSITE" id="PS50157"/>
    </source>
</evidence>
<dbReference type="GO" id="GO:0008270">
    <property type="term" value="F:zinc ion binding"/>
    <property type="evidence" value="ECO:0007669"/>
    <property type="project" value="UniProtKB-KW"/>
</dbReference>
<dbReference type="InterPro" id="IPR013087">
    <property type="entry name" value="Znf_C2H2_type"/>
</dbReference>
<protein>
    <submittedName>
        <fullName evidence="7">Metal regulatory transcription factor 1</fullName>
    </submittedName>
</protein>
<dbReference type="Gene3D" id="3.30.160.60">
    <property type="entry name" value="Classic Zinc Finger"/>
    <property type="match status" value="6"/>
</dbReference>
<evidence type="ECO:0000256" key="5">
    <source>
        <dbReference type="PROSITE-ProRule" id="PRU00042"/>
    </source>
</evidence>
<keyword evidence="1" id="KW-0479">Metal-binding</keyword>
<evidence type="ECO:0000256" key="2">
    <source>
        <dbReference type="ARBA" id="ARBA00022737"/>
    </source>
</evidence>
<dbReference type="FunFam" id="3.30.160.60:FF:000125">
    <property type="entry name" value="Putative zinc finger protein 143"/>
    <property type="match status" value="1"/>
</dbReference>
<dbReference type="FunFam" id="3.30.160.60:FF:000397">
    <property type="entry name" value="Metal regulatory transcription factor 1"/>
    <property type="match status" value="1"/>
</dbReference>
<dbReference type="SMART" id="SM00355">
    <property type="entry name" value="ZnF_C2H2"/>
    <property type="match status" value="6"/>
</dbReference>
<organism evidence="7 8">
    <name type="scientific">Caerostris darwini</name>
    <dbReference type="NCBI Taxonomy" id="1538125"/>
    <lineage>
        <taxon>Eukaryota</taxon>
        <taxon>Metazoa</taxon>
        <taxon>Ecdysozoa</taxon>
        <taxon>Arthropoda</taxon>
        <taxon>Chelicerata</taxon>
        <taxon>Arachnida</taxon>
        <taxon>Araneae</taxon>
        <taxon>Araneomorphae</taxon>
        <taxon>Entelegynae</taxon>
        <taxon>Araneoidea</taxon>
        <taxon>Araneidae</taxon>
        <taxon>Caerostris</taxon>
    </lineage>
</organism>
<dbReference type="GO" id="GO:0006357">
    <property type="term" value="P:regulation of transcription by RNA polymerase II"/>
    <property type="evidence" value="ECO:0007669"/>
    <property type="project" value="TreeGrafter"/>
</dbReference>
<dbReference type="FunFam" id="3.30.160.60:FF:000072">
    <property type="entry name" value="zinc finger protein 143 isoform X1"/>
    <property type="match status" value="3"/>
</dbReference>
<keyword evidence="8" id="KW-1185">Reference proteome</keyword>
<dbReference type="PANTHER" id="PTHR46179">
    <property type="entry name" value="ZINC FINGER PROTEIN"/>
    <property type="match status" value="1"/>
</dbReference>
<dbReference type="PANTHER" id="PTHR46179:SF25">
    <property type="entry name" value="METAL RESPONSE ELEMENT-BINDING TRANSCRIPTION FACTOR-1, ISOFORM C"/>
    <property type="match status" value="1"/>
</dbReference>
<feature type="domain" description="C2H2-type" evidence="6">
    <location>
        <begin position="240"/>
        <end position="269"/>
    </location>
</feature>
<evidence type="ECO:0000256" key="4">
    <source>
        <dbReference type="ARBA" id="ARBA00022833"/>
    </source>
</evidence>
<dbReference type="SUPFAM" id="SSF57667">
    <property type="entry name" value="beta-beta-alpha zinc fingers"/>
    <property type="match status" value="4"/>
</dbReference>
<name>A0AAV4RH85_9ARAC</name>
<comment type="caution">
    <text evidence="7">The sequence shown here is derived from an EMBL/GenBank/DDBJ whole genome shotgun (WGS) entry which is preliminary data.</text>
</comment>
<dbReference type="FunFam" id="3.30.160.60:FF:000349">
    <property type="entry name" value="metal regulatory transcription factor 1"/>
    <property type="match status" value="1"/>
</dbReference>
<feature type="domain" description="C2H2-type" evidence="6">
    <location>
        <begin position="210"/>
        <end position="239"/>
    </location>
</feature>
<keyword evidence="3 5" id="KW-0863">Zinc-finger</keyword>